<proteinExistence type="predicted"/>
<feature type="domain" description="Nudix hydrolase" evidence="2">
    <location>
        <begin position="5"/>
        <end position="162"/>
    </location>
</feature>
<dbReference type="AlphaFoldDB" id="A0AAN7TU42"/>
<dbReference type="GO" id="GO:0051287">
    <property type="term" value="F:NAD binding"/>
    <property type="evidence" value="ECO:0007669"/>
    <property type="project" value="TreeGrafter"/>
</dbReference>
<dbReference type="InterPro" id="IPR015797">
    <property type="entry name" value="NUDIX_hydrolase-like_dom_sf"/>
</dbReference>
<reference evidence="3 4" key="1">
    <citation type="submission" date="2023-11" db="EMBL/GenBank/DDBJ databases">
        <title>Dfirmibasis_genome.</title>
        <authorList>
            <person name="Edelbroek B."/>
            <person name="Kjellin J."/>
            <person name="Jerlstrom-Hultqvist J."/>
            <person name="Soderbom F."/>
        </authorList>
    </citation>
    <scope>NUCLEOTIDE SEQUENCE [LARGE SCALE GENOMIC DNA]</scope>
    <source>
        <strain evidence="3 4">TNS-C-14</strain>
    </source>
</reference>
<protein>
    <recommendedName>
        <fullName evidence="2">Nudix hydrolase domain-containing protein</fullName>
    </recommendedName>
</protein>
<evidence type="ECO:0000256" key="1">
    <source>
        <dbReference type="ARBA" id="ARBA00022801"/>
    </source>
</evidence>
<name>A0AAN7TU42_9MYCE</name>
<dbReference type="PANTHER" id="PTHR13994:SF7">
    <property type="entry name" value="NUDIX HYDROLASE FAMILY PROTEIN"/>
    <property type="match status" value="1"/>
</dbReference>
<evidence type="ECO:0000259" key="2">
    <source>
        <dbReference type="PROSITE" id="PS51462"/>
    </source>
</evidence>
<sequence length="182" mass="21166">MNEAKYRSCVGALIFNQNNQVLICKRSSKKKTAVGKWQFPQGGVEVEKNEDYYVAVQREIKEEIGLEPSIDTLKYVSKLQNPISYIYDDSSSPSTPRSGGHIGQMIHWYLFYLPKDLITTVNLNVEEKPEFDECKWFGFEEFIKDNEMIVPFKKDMLHTLFLESQPIINHYLESVIDSTQQQ</sequence>
<keyword evidence="1" id="KW-0378">Hydrolase</keyword>
<dbReference type="InterPro" id="IPR000086">
    <property type="entry name" value="NUDIX_hydrolase_dom"/>
</dbReference>
<dbReference type="GO" id="GO:0047631">
    <property type="term" value="F:ADP-ribose diphosphatase activity"/>
    <property type="evidence" value="ECO:0007669"/>
    <property type="project" value="TreeGrafter"/>
</dbReference>
<evidence type="ECO:0000313" key="3">
    <source>
        <dbReference type="EMBL" id="KAK5579774.1"/>
    </source>
</evidence>
<dbReference type="EMBL" id="JAVFKY010000003">
    <property type="protein sequence ID" value="KAK5579774.1"/>
    <property type="molecule type" value="Genomic_DNA"/>
</dbReference>
<dbReference type="FunFam" id="3.90.79.10:FF:000113">
    <property type="entry name" value="NUDIX hydrolase family protein"/>
    <property type="match status" value="1"/>
</dbReference>
<dbReference type="CDD" id="cd03671">
    <property type="entry name" value="NUDIX_Ap4A_hydrolase_plant_like"/>
    <property type="match status" value="1"/>
</dbReference>
<dbReference type="GO" id="GO:0035529">
    <property type="term" value="F:NADH pyrophosphatase activity"/>
    <property type="evidence" value="ECO:0007669"/>
    <property type="project" value="TreeGrafter"/>
</dbReference>
<accession>A0AAN7TU42</accession>
<dbReference type="SUPFAM" id="SSF55811">
    <property type="entry name" value="Nudix"/>
    <property type="match status" value="1"/>
</dbReference>
<comment type="caution">
    <text evidence="3">The sequence shown here is derived from an EMBL/GenBank/DDBJ whole genome shotgun (WGS) entry which is preliminary data.</text>
</comment>
<dbReference type="PANTHER" id="PTHR13994">
    <property type="entry name" value="NUDIX HYDROLASE RELATED"/>
    <property type="match status" value="1"/>
</dbReference>
<dbReference type="Gene3D" id="3.90.79.10">
    <property type="entry name" value="Nucleoside Triphosphate Pyrophosphohydrolase"/>
    <property type="match status" value="1"/>
</dbReference>
<gene>
    <name evidence="3" type="ORF">RB653_009460</name>
</gene>
<organism evidence="3 4">
    <name type="scientific">Dictyostelium firmibasis</name>
    <dbReference type="NCBI Taxonomy" id="79012"/>
    <lineage>
        <taxon>Eukaryota</taxon>
        <taxon>Amoebozoa</taxon>
        <taxon>Evosea</taxon>
        <taxon>Eumycetozoa</taxon>
        <taxon>Dictyostelia</taxon>
        <taxon>Dictyosteliales</taxon>
        <taxon>Dictyosteliaceae</taxon>
        <taxon>Dictyostelium</taxon>
    </lineage>
</organism>
<dbReference type="InterPro" id="IPR022927">
    <property type="entry name" value="RppH"/>
</dbReference>
<dbReference type="Proteomes" id="UP001344447">
    <property type="component" value="Unassembled WGS sequence"/>
</dbReference>
<keyword evidence="4" id="KW-1185">Reference proteome</keyword>
<dbReference type="Pfam" id="PF00293">
    <property type="entry name" value="NUDIX"/>
    <property type="match status" value="1"/>
</dbReference>
<dbReference type="InterPro" id="IPR003293">
    <property type="entry name" value="Nudix_hydrolase6-like"/>
</dbReference>
<dbReference type="PROSITE" id="PS51462">
    <property type="entry name" value="NUDIX"/>
    <property type="match status" value="1"/>
</dbReference>
<evidence type="ECO:0000313" key="4">
    <source>
        <dbReference type="Proteomes" id="UP001344447"/>
    </source>
</evidence>